<dbReference type="STRING" id="1318628.MARLIPOL_02680"/>
<reference evidence="4 5" key="1">
    <citation type="journal article" date="2013" name="Genome Announc.">
        <title>Draft Genome Sequence of the Moderately Halophilic Bacterium Marinobacter lipolyticus Strain SM19.</title>
        <authorList>
            <person name="Papke R.T."/>
            <person name="de la Haba R.R."/>
            <person name="Infante-Dominguez C."/>
            <person name="Perez D."/>
            <person name="Sanchez-Porro C."/>
            <person name="Lapierre P."/>
            <person name="Ventosa A."/>
        </authorList>
    </citation>
    <scope>NUCLEOTIDE SEQUENCE [LARGE SCALE GENOMIC DNA]</scope>
    <source>
        <strain evidence="4 5">SM19</strain>
    </source>
</reference>
<dbReference type="RefSeq" id="WP_012136535.1">
    <property type="nucleotide sequence ID" value="NZ_KE007306.1"/>
</dbReference>
<keyword evidence="5" id="KW-1185">Reference proteome</keyword>
<proteinExistence type="predicted"/>
<keyword evidence="4" id="KW-0503">Monooxygenase</keyword>
<dbReference type="GO" id="GO:0050661">
    <property type="term" value="F:NADP binding"/>
    <property type="evidence" value="ECO:0007669"/>
    <property type="project" value="InterPro"/>
</dbReference>
<keyword evidence="2" id="KW-0274">FAD</keyword>
<dbReference type="GO" id="GO:0004499">
    <property type="term" value="F:N,N-dimethylaniline monooxygenase activity"/>
    <property type="evidence" value="ECO:0007669"/>
    <property type="project" value="InterPro"/>
</dbReference>
<sequence length="513" mass="58708">MGQQKTPHTPSIKKTEVVIVGAGFGGLCMAIKLKEAGIHDFVMLEKADDVGGTWRDNTYPGCACDVQSHLYSYSFEGKPDWSQRYAPWNEIQGYILHTTDKYQIRPHVSFNQEVIAAEYDEDRARWTLTTETGDKFDCHHWVLASGPLHVPQYPDIPGLGSFKGKLFHSARWDHDYDLKGKKVVSIGTGGSAIQYCPEIAPEVEHLTVMQRSPAWIIPRDERSYNGLEKTVFKHVPALRKLHRARLYWSNESRVWPIFNPALARSLQHLTRLFIRLQVRDRDTARKLTPDYTIGCKRVLISNKFYPMFNRKNVSLVTERIDQVTPNGIVTSDGVEHPADCIILGTGFQVDPRLYMKDFTLKGRKGHTLGKDWKDGVEGYMGTMVSGYPNMYQLVGPNAGLGHNSIIFMIEAQVDYILKCMEGTRLRYADYLDVKPEAQQRFNENAQKALKGTVWATGCSSWYQQADGKNFAVWPYSTWKFWLWTRRVHETDFEFGVGRKVLPSERVREVAETE</sequence>
<dbReference type="HOGENOM" id="CLU_006937_7_1_6"/>
<dbReference type="InterPro" id="IPR051209">
    <property type="entry name" value="FAD-bind_Monooxygenase_sf"/>
</dbReference>
<dbReference type="EMBL" id="ASAD01000006">
    <property type="protein sequence ID" value="EON93575.1"/>
    <property type="molecule type" value="Genomic_DNA"/>
</dbReference>
<evidence type="ECO:0000256" key="2">
    <source>
        <dbReference type="ARBA" id="ARBA00022827"/>
    </source>
</evidence>
<dbReference type="Proteomes" id="UP000016540">
    <property type="component" value="Unassembled WGS sequence"/>
</dbReference>
<keyword evidence="3" id="KW-0560">Oxidoreductase</keyword>
<dbReference type="InterPro" id="IPR020946">
    <property type="entry name" value="Flavin_mOase-like"/>
</dbReference>
<dbReference type="Pfam" id="PF00743">
    <property type="entry name" value="FMO-like"/>
    <property type="match status" value="1"/>
</dbReference>
<dbReference type="Gene3D" id="3.50.50.60">
    <property type="entry name" value="FAD/NAD(P)-binding domain"/>
    <property type="match status" value="2"/>
</dbReference>
<comment type="caution">
    <text evidence="4">The sequence shown here is derived from an EMBL/GenBank/DDBJ whole genome shotgun (WGS) entry which is preliminary data.</text>
</comment>
<gene>
    <name evidence="4" type="ORF">MARLIPOL_02680</name>
</gene>
<evidence type="ECO:0000256" key="1">
    <source>
        <dbReference type="ARBA" id="ARBA00022630"/>
    </source>
</evidence>
<evidence type="ECO:0000313" key="5">
    <source>
        <dbReference type="Proteomes" id="UP000016540"/>
    </source>
</evidence>
<accession>R8B4P6</accession>
<dbReference type="PANTHER" id="PTHR42877:SF4">
    <property type="entry name" value="FAD_NAD(P)-BINDING DOMAIN-CONTAINING PROTEIN-RELATED"/>
    <property type="match status" value="1"/>
</dbReference>
<dbReference type="PANTHER" id="PTHR42877">
    <property type="entry name" value="L-ORNITHINE N(5)-MONOOXYGENASE-RELATED"/>
    <property type="match status" value="1"/>
</dbReference>
<keyword evidence="1" id="KW-0285">Flavoprotein</keyword>
<dbReference type="eggNOG" id="COG2072">
    <property type="taxonomic scope" value="Bacteria"/>
</dbReference>
<dbReference type="SUPFAM" id="SSF51905">
    <property type="entry name" value="FAD/NAD(P)-binding domain"/>
    <property type="match status" value="1"/>
</dbReference>
<dbReference type="InterPro" id="IPR036188">
    <property type="entry name" value="FAD/NAD-bd_sf"/>
</dbReference>
<evidence type="ECO:0000313" key="4">
    <source>
        <dbReference type="EMBL" id="EON93575.1"/>
    </source>
</evidence>
<dbReference type="GO" id="GO:0050660">
    <property type="term" value="F:flavin adenine dinucleotide binding"/>
    <property type="evidence" value="ECO:0007669"/>
    <property type="project" value="InterPro"/>
</dbReference>
<evidence type="ECO:0000256" key="3">
    <source>
        <dbReference type="ARBA" id="ARBA00023002"/>
    </source>
</evidence>
<organism evidence="4 5">
    <name type="scientific">Marinobacter lipolyticus SM19</name>
    <dbReference type="NCBI Taxonomy" id="1318628"/>
    <lineage>
        <taxon>Bacteria</taxon>
        <taxon>Pseudomonadati</taxon>
        <taxon>Pseudomonadota</taxon>
        <taxon>Gammaproteobacteria</taxon>
        <taxon>Pseudomonadales</taxon>
        <taxon>Marinobacteraceae</taxon>
        <taxon>Marinobacter</taxon>
    </lineage>
</organism>
<protein>
    <submittedName>
        <fullName evidence="4">Monooxygenase flavin-binding family protein</fullName>
    </submittedName>
</protein>
<dbReference type="PATRIC" id="fig|1318628.3.peg.537"/>
<dbReference type="AlphaFoldDB" id="R8B4P6"/>
<dbReference type="OrthoDB" id="312624at2"/>
<name>R8B4P6_9GAMM</name>